<dbReference type="InterPro" id="IPR057596">
    <property type="entry name" value="RDRP_core"/>
</dbReference>
<dbReference type="GO" id="GO:0030422">
    <property type="term" value="P:siRNA processing"/>
    <property type="evidence" value="ECO:0007669"/>
    <property type="project" value="TreeGrafter"/>
</dbReference>
<protein>
    <recommendedName>
        <fullName evidence="1">RNA-dependent RNA polymerase</fullName>
        <ecNumber evidence="1">2.7.7.48</ecNumber>
    </recommendedName>
</protein>
<proteinExistence type="inferred from homology"/>
<dbReference type="InterPro" id="IPR007855">
    <property type="entry name" value="RDRP"/>
</dbReference>
<feature type="compositionally biased region" description="Polar residues" evidence="2">
    <location>
        <begin position="104"/>
        <end position="113"/>
    </location>
</feature>
<dbReference type="GO" id="GO:0003968">
    <property type="term" value="F:RNA-directed RNA polymerase activity"/>
    <property type="evidence" value="ECO:0007669"/>
    <property type="project" value="UniProtKB-KW"/>
</dbReference>
<comment type="similarity">
    <text evidence="1">Belongs to the RdRP family.</text>
</comment>
<dbReference type="PANTHER" id="PTHR23079">
    <property type="entry name" value="RNA-DEPENDENT RNA POLYMERASE"/>
    <property type="match status" value="1"/>
</dbReference>
<name>A0A8H4SZ15_9HYPO</name>
<keyword evidence="1" id="KW-0694">RNA-binding</keyword>
<feature type="region of interest" description="Disordered" evidence="2">
    <location>
        <begin position="145"/>
        <end position="231"/>
    </location>
</feature>
<dbReference type="GO" id="GO:0031380">
    <property type="term" value="C:nuclear RNA-directed RNA polymerase complex"/>
    <property type="evidence" value="ECO:0007669"/>
    <property type="project" value="TreeGrafter"/>
</dbReference>
<dbReference type="OrthoDB" id="10055769at2759"/>
<dbReference type="GO" id="GO:0003723">
    <property type="term" value="F:RNA binding"/>
    <property type="evidence" value="ECO:0007669"/>
    <property type="project" value="UniProtKB-KW"/>
</dbReference>
<keyword evidence="1" id="KW-0808">Transferase</keyword>
<dbReference type="Gene3D" id="1.10.8.790">
    <property type="entry name" value="RNA-dependent RNA polymerase, slab domain, helical subdomain-like"/>
    <property type="match status" value="1"/>
</dbReference>
<dbReference type="EMBL" id="JABEXW010001057">
    <property type="protein sequence ID" value="KAF4948240.1"/>
    <property type="molecule type" value="Genomic_DNA"/>
</dbReference>
<feature type="compositionally biased region" description="Low complexity" evidence="2">
    <location>
        <begin position="185"/>
        <end position="199"/>
    </location>
</feature>
<dbReference type="Proteomes" id="UP000622797">
    <property type="component" value="Unassembled WGS sequence"/>
</dbReference>
<organism evidence="4 5">
    <name type="scientific">Fusarium sarcochroum</name>
    <dbReference type="NCBI Taxonomy" id="1208366"/>
    <lineage>
        <taxon>Eukaryota</taxon>
        <taxon>Fungi</taxon>
        <taxon>Dikarya</taxon>
        <taxon>Ascomycota</taxon>
        <taxon>Pezizomycotina</taxon>
        <taxon>Sordariomycetes</taxon>
        <taxon>Hypocreomycetidae</taxon>
        <taxon>Hypocreales</taxon>
        <taxon>Nectriaceae</taxon>
        <taxon>Fusarium</taxon>
        <taxon>Fusarium lateritium species complex</taxon>
    </lineage>
</organism>
<feature type="region of interest" description="Disordered" evidence="2">
    <location>
        <begin position="94"/>
        <end position="117"/>
    </location>
</feature>
<dbReference type="PANTHER" id="PTHR23079:SF14">
    <property type="entry name" value="RNA-DEPENDENT RNA POLYMERASE"/>
    <property type="match status" value="1"/>
</dbReference>
<keyword evidence="1" id="KW-0548">Nucleotidyltransferase</keyword>
<evidence type="ECO:0000259" key="3">
    <source>
        <dbReference type="Pfam" id="PF05183"/>
    </source>
</evidence>
<keyword evidence="1" id="KW-0696">RNA-directed RNA polymerase</keyword>
<dbReference type="EC" id="2.7.7.48" evidence="1"/>
<feature type="region of interest" description="Disordered" evidence="2">
    <location>
        <begin position="267"/>
        <end position="288"/>
    </location>
</feature>
<feature type="domain" description="RDRP core" evidence="3">
    <location>
        <begin position="511"/>
        <end position="1167"/>
    </location>
</feature>
<sequence>MSANLYPASPRKQQAKDELVRTIRSLSSDFQLQLQIPDPTLSPSKSRLQRRTEDQERCDAIYRRAHFLKFKDPNRLSICFTRFREQADDHLKNWIRKPRAGPDTTPTPIQTSFDDPHRLRLTSQERAALQAFLLRLLQDDNIANQPRSRYSKRRSDEFPDPSAKRSRNSFDGSAPCDSIDDIPVRSRASASATASASSRVPTGRPARGAGTASFSNGVAGTTTSFSSTQPSSFGIRSFNSSKASLAPSVFSAATNDYAPSTQATVITNRSFKGPPPPFKDRQTSFKDLPTPFSQRIRQFEYRPPSEINRHDTDPRKPPSFTQYEYQVPPEPIDEPVLPTLAMPPSPIRTQPLDLKRREPIRSSSPATAYSSIPDVAELDALLLDAPDFDPEPPSCMLVEHLRNIWPKFPIPGLNQAPLIILWELTRAALHCRVDLSQWDLEYKPGDAWHDQTKFRGQIFNHRLFVGRGLPPACDRAVWDAAFTSFASQDKTVVLAAEFMYNTDDSGSLYRLKLHSPRFELGHRLGRRFGADRFLEIVMPSPTSRDAPSILKQDAQGADKVIKWLTDSAHYFVGRSWSSFYTREAKKTIKDLQPPHKTITIMQERIYFFATDGINFRLPEHRFPPLEEATSLGHRTKMRRCELLDWAIGVESNASQAVPKLFSRLALSLSKTVPTTILEPHQFRHRETMLGFHKFMSSNDKKEQKDMGDGIARMSRSLARKIATHMGLLEAPCAFQARIGSAKGMWIVDVDDDGLDDDDWIETYPSQRKWNCDFQDVHHRTFEVREWSRELRSAALNTQFIPVLEAQAAVPQRMRDAIAHHLANGLREEIGGQLAAMTHPTNLRGWTHRGFDRSTLGYVPFLGALPEREEDAISYMLDAGFDATKCRYLRDIVWNNQKRQAELLKAKMNIKIPRSTYAFMVVDFTGTLEEGEVQLAFSSKFQAEGESDTLLDGIDILVARAPAHFVSDVQRVKAVFRPNLKRLKDVIVFSSKGKSPLADMLSGGDYDGDQAWVCWDPEIVSNFTNAAKPIEPDLVGQGYLRKSNPSFQSILSTTPDIDSACTDFIRSAMSFNMQPSYLGIATKFKEKLCYLERGVNSERAVALSTLVALLVDQAKQGLLFSREDYDRLKRDMNMRGKDPAYENERSSRREYENRGGFVHVLDYLKFEVAESTIADVLKQFYDALHGKGVEVHAWDKDLARLWDDFESQKNESRIIGRLMTTLRAQVTDITNEWKVTMAGGKSDHTNNEFAAKVKEIYQKWSSFQPTPELMTSRQVKSLLDSWNGDPALSKWELLKASTLFKLNYDKCYVMVWRLSGQQLAWMKAMMSRGAFDVSAVAVTAEMWSILRPDNKRIAALNARRQIGHDNESLAALEEVTEYDENGTHIDDA</sequence>
<evidence type="ECO:0000313" key="4">
    <source>
        <dbReference type="EMBL" id="KAF4948240.1"/>
    </source>
</evidence>
<dbReference type="Pfam" id="PF05183">
    <property type="entry name" value="RdRP"/>
    <property type="match status" value="1"/>
</dbReference>
<accession>A0A8H4SZ15</accession>
<evidence type="ECO:0000313" key="5">
    <source>
        <dbReference type="Proteomes" id="UP000622797"/>
    </source>
</evidence>
<reference evidence="4" key="1">
    <citation type="journal article" date="2020" name="BMC Genomics">
        <title>Correction to: Identification and distribution of gene clusters required for synthesis of sphingolipid metabolism inhibitors in diverse species of the filamentous fungus Fusarium.</title>
        <authorList>
            <person name="Kim H.S."/>
            <person name="Lohmar J.M."/>
            <person name="Busman M."/>
            <person name="Brown D.W."/>
            <person name="Naumann T.A."/>
            <person name="Divon H.H."/>
            <person name="Lysoe E."/>
            <person name="Uhlig S."/>
            <person name="Proctor R.H."/>
        </authorList>
    </citation>
    <scope>NUCLEOTIDE SEQUENCE</scope>
    <source>
        <strain evidence="4">NRRL 20472</strain>
    </source>
</reference>
<evidence type="ECO:0000256" key="1">
    <source>
        <dbReference type="RuleBase" id="RU363098"/>
    </source>
</evidence>
<keyword evidence="5" id="KW-1185">Reference proteome</keyword>
<comment type="catalytic activity">
    <reaction evidence="1">
        <text>RNA(n) + a ribonucleoside 5'-triphosphate = RNA(n+1) + diphosphate</text>
        <dbReference type="Rhea" id="RHEA:21248"/>
        <dbReference type="Rhea" id="RHEA-COMP:14527"/>
        <dbReference type="Rhea" id="RHEA-COMP:17342"/>
        <dbReference type="ChEBI" id="CHEBI:33019"/>
        <dbReference type="ChEBI" id="CHEBI:61557"/>
        <dbReference type="ChEBI" id="CHEBI:140395"/>
        <dbReference type="EC" id="2.7.7.48"/>
    </reaction>
</comment>
<reference evidence="4" key="2">
    <citation type="submission" date="2020-05" db="EMBL/GenBank/DDBJ databases">
        <authorList>
            <person name="Kim H.-S."/>
            <person name="Proctor R.H."/>
            <person name="Brown D.W."/>
        </authorList>
    </citation>
    <scope>NUCLEOTIDE SEQUENCE</scope>
    <source>
        <strain evidence="4">NRRL 20472</strain>
    </source>
</reference>
<gene>
    <name evidence="4" type="ORF">FSARC_13786</name>
</gene>
<evidence type="ECO:0000256" key="2">
    <source>
        <dbReference type="SAM" id="MobiDB-lite"/>
    </source>
</evidence>
<feature type="compositionally biased region" description="Low complexity" evidence="2">
    <location>
        <begin position="221"/>
        <end position="231"/>
    </location>
</feature>
<comment type="caution">
    <text evidence="4">The sequence shown here is derived from an EMBL/GenBank/DDBJ whole genome shotgun (WGS) entry which is preliminary data.</text>
</comment>